<dbReference type="RefSeq" id="XP_001023828.2">
    <property type="nucleotide sequence ID" value="XM_001023828.2"/>
</dbReference>
<dbReference type="SMART" id="SM00028">
    <property type="entry name" value="TPR"/>
    <property type="match status" value="3"/>
</dbReference>
<evidence type="ECO:0000256" key="1">
    <source>
        <dbReference type="SAM" id="MobiDB-lite"/>
    </source>
</evidence>
<dbReference type="KEGG" id="tet:TTHERM_00246990"/>
<feature type="compositionally biased region" description="Polar residues" evidence="1">
    <location>
        <begin position="637"/>
        <end position="653"/>
    </location>
</feature>
<dbReference type="GeneID" id="7837726"/>
<dbReference type="OrthoDB" id="431454at2759"/>
<proteinExistence type="predicted"/>
<protein>
    <submittedName>
        <fullName evidence="3">Tetratricopeptide repeat protein</fullName>
    </submittedName>
</protein>
<accession>Q245Q0</accession>
<feature type="transmembrane region" description="Helical" evidence="2">
    <location>
        <begin position="372"/>
        <end position="397"/>
    </location>
</feature>
<keyword evidence="2" id="KW-1133">Transmembrane helix</keyword>
<evidence type="ECO:0000313" key="3">
    <source>
        <dbReference type="EMBL" id="EAS03583.2"/>
    </source>
</evidence>
<reference evidence="4" key="1">
    <citation type="journal article" date="2006" name="PLoS Biol.">
        <title>Macronuclear genome sequence of the ciliate Tetrahymena thermophila, a model eukaryote.</title>
        <authorList>
            <person name="Eisen J.A."/>
            <person name="Coyne R.S."/>
            <person name="Wu M."/>
            <person name="Wu D."/>
            <person name="Thiagarajan M."/>
            <person name="Wortman J.R."/>
            <person name="Badger J.H."/>
            <person name="Ren Q."/>
            <person name="Amedeo P."/>
            <person name="Jones K.M."/>
            <person name="Tallon L.J."/>
            <person name="Delcher A.L."/>
            <person name="Salzberg S.L."/>
            <person name="Silva J.C."/>
            <person name="Haas B.J."/>
            <person name="Majoros W.H."/>
            <person name="Farzad M."/>
            <person name="Carlton J.M."/>
            <person name="Smith R.K. Jr."/>
            <person name="Garg J."/>
            <person name="Pearlman R.E."/>
            <person name="Karrer K.M."/>
            <person name="Sun L."/>
            <person name="Manning G."/>
            <person name="Elde N.C."/>
            <person name="Turkewitz A.P."/>
            <person name="Asai D.J."/>
            <person name="Wilkes D.E."/>
            <person name="Wang Y."/>
            <person name="Cai H."/>
            <person name="Collins K."/>
            <person name="Stewart B.A."/>
            <person name="Lee S.R."/>
            <person name="Wilamowska K."/>
            <person name="Weinberg Z."/>
            <person name="Ruzzo W.L."/>
            <person name="Wloga D."/>
            <person name="Gaertig J."/>
            <person name="Frankel J."/>
            <person name="Tsao C.-C."/>
            <person name="Gorovsky M.A."/>
            <person name="Keeling P.J."/>
            <person name="Waller R.F."/>
            <person name="Patron N.J."/>
            <person name="Cherry J.M."/>
            <person name="Stover N.A."/>
            <person name="Krieger C.J."/>
            <person name="del Toro C."/>
            <person name="Ryder H.F."/>
            <person name="Williamson S.C."/>
            <person name="Barbeau R.A."/>
            <person name="Hamilton E.P."/>
            <person name="Orias E."/>
        </authorList>
    </citation>
    <scope>NUCLEOTIDE SEQUENCE [LARGE SCALE GENOMIC DNA]</scope>
    <source>
        <strain evidence="4">SB210</strain>
    </source>
</reference>
<organism evidence="3 4">
    <name type="scientific">Tetrahymena thermophila (strain SB210)</name>
    <dbReference type="NCBI Taxonomy" id="312017"/>
    <lineage>
        <taxon>Eukaryota</taxon>
        <taxon>Sar</taxon>
        <taxon>Alveolata</taxon>
        <taxon>Ciliophora</taxon>
        <taxon>Intramacronucleata</taxon>
        <taxon>Oligohymenophorea</taxon>
        <taxon>Hymenostomatida</taxon>
        <taxon>Tetrahymenina</taxon>
        <taxon>Tetrahymenidae</taxon>
        <taxon>Tetrahymena</taxon>
    </lineage>
</organism>
<keyword evidence="2" id="KW-0812">Transmembrane</keyword>
<dbReference type="HOGENOM" id="CLU_352860_0_0_1"/>
<keyword evidence="2" id="KW-0472">Membrane</keyword>
<keyword evidence="4" id="KW-1185">Reference proteome</keyword>
<sequence length="2605" mass="307893">MQVAPFCLFAVNSFVTKIFQGKVIYNKNHVRALVHPVLLYQQNDDPILMKLYRENYLYTTAWYQQNSTTIDGLDSEAQQLILNMYKLTPLMRAIQNENKFNPGQSTDYLPLNQVGFGFEFEGLMFMNFLNSSMSKVDVPGCYQGKFIYDPRCKLWYLDASKFLSFSILQPRITITPPQAHISQQECQRVRHYNSTTKKNELKHIVCLDVILSTLDDLFSNVVKSTKQYYIIDPRSQSIIYNSKKDFSFDQLQIDNFSDLELTFLQSQDDAKLLNDTINNNYNTWSLDQLPYADSQNLFNYTNQYKLIPYNRNGTLHQVILNPIIIQDRIPYYISEVEKVYGTQMSLAYLQINMISNEDLQQQSQDLLKLQNLIQLTVSIILLVLSLISIFISIYYALQIFNLVQQPISHLCSILKKIQRQNKHCDMQQILQQYENRATEIFLSQETKELYESFYQVFQILLYTSESFFSENESKTLIRLCKEIDFLQQFQNYHAIGITHNNIGCLLLNKQHYFQALEHFSQSIIYARYQIEQFCLSKPDSIYCNILRQFCYSDKVIGSKQNKLNIESIELMTSFFQKNQKLHFQSLQNQASLDQTNNQNSEKQDQTFLKKMQANRNPSQQRSTRDCPNYQEKRLSDKNNNQDSSICNQSTHKCPSGNNNIEEINNQSNQQLLDEDQNRSLPSKFSEVENRQIKSYTTSKKVQNQYQKEYQYKGKQQLHIIPNNNQQNDSKIYEKKLFSPRQNSQQILNFNSDQNFNINSNHKLNINEIRSPNASINYNYNAQNIVLKAETNQLSMINNTSKNQENSISISVQRNKQDQNEENNSLEYIFESKRKKNSEQKQFNEFKNYQFIQCEQLKLQINFTRAEYYIKIQDFKKAAEILTFILEDNFIVMSHFPYKIIYKLKSIFDRCNISSPDLDLIYNKFNKDLFFKVGVIFNNIREDQQNIRELQLISNLVNDVLNKSEDQLGIVLFDSYQKHIYQYIDLNKAIFIKPIMSYIIYDIQNYFSVSTFLSLDLKTLSIISNKSYTDQIYKHENNKRSKYGFQQLSQVPPCLEQSQENEDKVSINQNLYNFDQLDNESIGKIFIQDYKFIKESSKFNSKLPNQQNTELKINQLNGDVSGVSELNSQEFYENWLSDSFEVKQTEQKKQNQFLHVNYLLSTQNILSSPKSEMELIDHQICEKDLLNLKVLKDKKSTEQANDQQNQFNEQKHTNRFIPIKQKEETKYIFCEEKQQKIQSLDSFQSKEFLLTPQSLQHNQEQTHAEEVIDRNTAFHLSIRKSILQFFNLTFQAYSNQFEQIDYSQTIYLAKICGFEWLQKSEYLNYTWFQQNITNVKQLSPVGQNVIQNISHGNFLSRAYQYVFDNQDQDNFLYLKIDKIVSGFSADGLYYSSGQNTTFRYSSPANCTKGKYNVDVRCLSWYKLGLQQSSLYALSPFYSSINNNHALSSGICQPLRNYNATLQQDSIYMVSCVPLYLDKFQIYFQNFINQTKQSYLIEPRTQSIVYNSQQVGKQNTIQYFSDIELSKNSNIQQAQILNDTIIQNYTQWVYLKFNQTNLQQLIDTQLNLITQQQYVKNDKNYTVILNPILLIDKIPRFKGVKFPQTQEFRLEMLYLQINFLSDEDLRAQANELLQKFNFYALGIIHNNIGSILLSQDHFFQALEHFSMATLYAQYEIQEFLQNNNDISINPNIKLFYFNDSQLINLEQQAKELNKSMSSLSITQKISYHNILTSDKKKRYQSLAKLSVYLNKNDKSNSLYQRQIVQDNLNVIYQQNDLLINNLNNQKPTQLWDNSSVCQQDNENIQNKERLTINQKESQMISVDKRKRLSKQNIIYLSSLNDKQNLTISTSLQEQLNTLLTNVYFRKKNYALALVSFQENHDKLLNQKKAMYINSFNFWSEIKKIFKQLFVMVQYLEISDCEKIELLTFISKCNLNQGKFQNSLICLNQCQLIFNNLYQNTHNTDQKELKEKVFIHDKSKVISLFKMDTQNDNEKIFRSNNQRLATNADKDNSNYKCSKENNFLSFRIPQHKLNNFNDKQKNNIKKSKKQFLQNETHNFKLDEKNNLELIFESLRNKSKNQQNTEGEELIFQIFNLAVADYLVFTKQFQKSAYILAEQFENNHFLYSHIPVQIIIKANQIFKNSKIRNTDFDNFKQKFNKNIQFKVCFAVEDLSKNYNYCFEALNLFSNLISQTLINQKDEIGLLFYNKSEQSIQNIVEMVETEFSRNQIQNMIENIFFNLMNKQQIKHNSCQNYQYPSLKKYQHSPYLSIKNQSTSNLVNLIQKNQSVSFLNDIYIKSQINSFSQIVEQPNELEDIENLKRKKGTLYQKCFVNIQEREDFPISMYSFLQSPLRDRIENEETLILQNRIEESDQSIEKFTKFQKNQQVQRNKPSSLLLLNTTQLLDPSVQKHNYKFNNNNQFLQLIKQRDIQNSTQIKSNILSDEELELPKLNNSRQSDNPKLKGINFFSNQSLPYKSPQNDGDDNSQSIIDFSIDCEEQKTNSECNFHFLIRKAIFQLIPNIQQKLKSKLDEQKQDFDFFEYMQEIKELNIETKRNNFIEKQDQGTYVHKEREVIKIFYSIQSIENYINSQRYNITQYIYPTYIQHF</sequence>
<evidence type="ECO:0000256" key="2">
    <source>
        <dbReference type="SAM" id="Phobius"/>
    </source>
</evidence>
<name>Q245Q0_TETTS</name>
<dbReference type="EMBL" id="GG662474">
    <property type="protein sequence ID" value="EAS03583.2"/>
    <property type="molecule type" value="Genomic_DNA"/>
</dbReference>
<dbReference type="InterPro" id="IPR019734">
    <property type="entry name" value="TPR_rpt"/>
</dbReference>
<gene>
    <name evidence="3" type="ORF">TTHERM_00246990</name>
</gene>
<dbReference type="InParanoid" id="Q245Q0"/>
<feature type="region of interest" description="Disordered" evidence="1">
    <location>
        <begin position="612"/>
        <end position="653"/>
    </location>
</feature>
<evidence type="ECO:0000313" key="4">
    <source>
        <dbReference type="Proteomes" id="UP000009168"/>
    </source>
</evidence>
<dbReference type="Proteomes" id="UP000009168">
    <property type="component" value="Unassembled WGS sequence"/>
</dbReference>